<feature type="domain" description="RCK C-terminal" evidence="1">
    <location>
        <begin position="1"/>
        <end position="51"/>
    </location>
</feature>
<protein>
    <submittedName>
        <fullName evidence="2">Protein containing Regulator of K+ conductance</fullName>
    </submittedName>
</protein>
<dbReference type="PROSITE" id="PS51202">
    <property type="entry name" value="RCK_C"/>
    <property type="match status" value="1"/>
</dbReference>
<dbReference type="Pfam" id="PF02080">
    <property type="entry name" value="TrkA_C"/>
    <property type="match status" value="1"/>
</dbReference>
<name>A0A0F3GN81_9BACT</name>
<dbReference type="Proteomes" id="UP000033423">
    <property type="component" value="Unassembled WGS sequence"/>
</dbReference>
<accession>A0A0F3GN81</accession>
<dbReference type="EMBL" id="LACI01001926">
    <property type="protein sequence ID" value="KJU83385.1"/>
    <property type="molecule type" value="Genomic_DNA"/>
</dbReference>
<proteinExistence type="predicted"/>
<evidence type="ECO:0000313" key="2">
    <source>
        <dbReference type="EMBL" id="KJU83385.1"/>
    </source>
</evidence>
<dbReference type="InterPro" id="IPR006037">
    <property type="entry name" value="RCK_C"/>
</dbReference>
<dbReference type="Gene3D" id="3.30.70.1450">
    <property type="entry name" value="Regulator of K+ conductance, C-terminal domain"/>
    <property type="match status" value="1"/>
</dbReference>
<dbReference type="SUPFAM" id="SSF116726">
    <property type="entry name" value="TrkA C-terminal domain-like"/>
    <property type="match status" value="1"/>
</dbReference>
<dbReference type="AlphaFoldDB" id="A0A0F3GN81"/>
<feature type="non-terminal residue" evidence="2">
    <location>
        <position position="1"/>
    </location>
</feature>
<dbReference type="GO" id="GO:0006813">
    <property type="term" value="P:potassium ion transport"/>
    <property type="evidence" value="ECO:0007669"/>
    <property type="project" value="InterPro"/>
</dbReference>
<gene>
    <name evidence="2" type="ORF">MBAV_004419</name>
</gene>
<evidence type="ECO:0000313" key="3">
    <source>
        <dbReference type="Proteomes" id="UP000033423"/>
    </source>
</evidence>
<organism evidence="2 3">
    <name type="scientific">Candidatus Magnetobacterium bavaricum</name>
    <dbReference type="NCBI Taxonomy" id="29290"/>
    <lineage>
        <taxon>Bacteria</taxon>
        <taxon>Pseudomonadati</taxon>
        <taxon>Nitrospirota</taxon>
        <taxon>Thermodesulfovibrionia</taxon>
        <taxon>Thermodesulfovibrionales</taxon>
        <taxon>Candidatus Magnetobacteriaceae</taxon>
        <taxon>Candidatus Magnetobacterium</taxon>
    </lineage>
</organism>
<evidence type="ECO:0000259" key="1">
    <source>
        <dbReference type="PROSITE" id="PS51202"/>
    </source>
</evidence>
<comment type="caution">
    <text evidence="2">The sequence shown here is derived from an EMBL/GenBank/DDBJ whole genome shotgun (WGS) entry which is preliminary data.</text>
</comment>
<dbReference type="InterPro" id="IPR036721">
    <property type="entry name" value="RCK_C_sf"/>
</dbReference>
<dbReference type="GO" id="GO:0008324">
    <property type="term" value="F:monoatomic cation transmembrane transporter activity"/>
    <property type="evidence" value="ECO:0007669"/>
    <property type="project" value="InterPro"/>
</dbReference>
<sequence>RNLRIIIVAIKRQGGEMTFNPTHNTFIMPGDTLIALGEVTRLKELKQMANP</sequence>
<reference evidence="2 3" key="1">
    <citation type="submission" date="2015-02" db="EMBL/GenBank/DDBJ databases">
        <title>Single-cell genomics of uncultivated deep-branching MTB reveals a conserved set of magnetosome genes.</title>
        <authorList>
            <person name="Kolinko S."/>
            <person name="Richter M."/>
            <person name="Glockner F.O."/>
            <person name="Brachmann A."/>
            <person name="Schuler D."/>
        </authorList>
    </citation>
    <scope>NUCLEOTIDE SEQUENCE [LARGE SCALE GENOMIC DNA]</scope>
    <source>
        <strain evidence="2">TM-1</strain>
    </source>
</reference>
<keyword evidence="3" id="KW-1185">Reference proteome</keyword>